<dbReference type="RefSeq" id="WP_192963351.1">
    <property type="nucleotide sequence ID" value="NZ_LN713926.1"/>
</dbReference>
<accession>A0A0G4E4Q7</accession>
<evidence type="ECO:0000313" key="1">
    <source>
        <dbReference type="EMBL" id="CEK42159.1"/>
    </source>
</evidence>
<sequence>MDLRVTTESDTFVYATSTLRIAGLDPEDFIILLLPLAVLNTAGFQPLVSTSVGIFCLWLYKNLTKEQPPGFLPLLFSHWAGAGYNLRLVQETPPLRNFFHWLVKKINNVWINNGLLPLPSYCNVYER</sequence>
<geneLocation type="plasmid" evidence="1">
    <name>pQBR57</name>
</geneLocation>
<name>A0A0G4E4Q7_PSEFS</name>
<reference evidence="1" key="2">
    <citation type="submission" date="2015-06" db="EMBL/GenBank/DDBJ databases">
        <title>Environmentally co-occuring mercury resistance plasmids are genetically and phenotypically diverse and confer variable context-dependent fitness effects.</title>
        <authorList>
            <person name="Hall J.P.J."/>
            <person name="Harrison E."/>
            <person name="Lilley A.K."/>
            <person name="Paterson S."/>
            <person name="Spiers A.J."/>
            <person name="Brockhurst M.A."/>
        </authorList>
    </citation>
    <scope>NUCLEOTIDE SEQUENCE [LARGE SCALE GENOMIC DNA]</scope>
    <source>
        <strain evidence="1">SBW25</strain>
        <plasmid evidence="1">pQBR57</plasmid>
    </source>
</reference>
<keyword evidence="1" id="KW-0614">Plasmid</keyword>
<reference evidence="1" key="1">
    <citation type="submission" date="2014-12" db="EMBL/GenBank/DDBJ databases">
        <authorList>
            <person name="Hall J."/>
        </authorList>
    </citation>
    <scope>NUCLEOTIDE SEQUENCE [LARGE SCALE GENOMIC DNA]</scope>
    <source>
        <strain evidence="1">SBW25</strain>
        <plasmid evidence="1">pQBR57</plasmid>
    </source>
</reference>
<dbReference type="AlphaFoldDB" id="A0A0G4E4Q7"/>
<protein>
    <submittedName>
        <fullName evidence="1">Uncharacterized protein</fullName>
    </submittedName>
</protein>
<dbReference type="EMBL" id="LN713926">
    <property type="protein sequence ID" value="CEK42159.1"/>
    <property type="molecule type" value="Genomic_DNA"/>
</dbReference>
<organism evidence="1">
    <name type="scientific">Pseudomonas fluorescens (strain SBW25)</name>
    <dbReference type="NCBI Taxonomy" id="216595"/>
    <lineage>
        <taxon>Bacteria</taxon>
        <taxon>Pseudomonadati</taxon>
        <taxon>Pseudomonadota</taxon>
        <taxon>Gammaproteobacteria</taxon>
        <taxon>Pseudomonadales</taxon>
        <taxon>Pseudomonadaceae</taxon>
        <taxon>Pseudomonas</taxon>
    </lineage>
</organism>
<proteinExistence type="predicted"/>
<gene>
    <name evidence="1" type="ORF">PQBR57_0206</name>
</gene>